<evidence type="ECO:0000313" key="2">
    <source>
        <dbReference type="EMBL" id="KAK7336569.1"/>
    </source>
</evidence>
<protein>
    <submittedName>
        <fullName evidence="2">Uncharacterized protein</fullName>
    </submittedName>
</protein>
<organism evidence="2 3">
    <name type="scientific">Canavalia gladiata</name>
    <name type="common">Sword bean</name>
    <name type="synonym">Dolichos gladiatus</name>
    <dbReference type="NCBI Taxonomy" id="3824"/>
    <lineage>
        <taxon>Eukaryota</taxon>
        <taxon>Viridiplantae</taxon>
        <taxon>Streptophyta</taxon>
        <taxon>Embryophyta</taxon>
        <taxon>Tracheophyta</taxon>
        <taxon>Spermatophyta</taxon>
        <taxon>Magnoliopsida</taxon>
        <taxon>eudicotyledons</taxon>
        <taxon>Gunneridae</taxon>
        <taxon>Pentapetalae</taxon>
        <taxon>rosids</taxon>
        <taxon>fabids</taxon>
        <taxon>Fabales</taxon>
        <taxon>Fabaceae</taxon>
        <taxon>Papilionoideae</taxon>
        <taxon>50 kb inversion clade</taxon>
        <taxon>NPAAA clade</taxon>
        <taxon>indigoferoid/millettioid clade</taxon>
        <taxon>Phaseoleae</taxon>
        <taxon>Canavalia</taxon>
    </lineage>
</organism>
<dbReference type="Proteomes" id="UP001367508">
    <property type="component" value="Unassembled WGS sequence"/>
</dbReference>
<dbReference type="AlphaFoldDB" id="A0AAN9LIH1"/>
<reference evidence="2 3" key="1">
    <citation type="submission" date="2024-01" db="EMBL/GenBank/DDBJ databases">
        <title>The genomes of 5 underutilized Papilionoideae crops provide insights into root nodulation and disease resistanc.</title>
        <authorList>
            <person name="Jiang F."/>
        </authorList>
    </citation>
    <scope>NUCLEOTIDE SEQUENCE [LARGE SCALE GENOMIC DNA]</scope>
    <source>
        <strain evidence="2">LVBAO_FW01</strain>
        <tissue evidence="2">Leaves</tissue>
    </source>
</reference>
<gene>
    <name evidence="2" type="ORF">VNO77_17114</name>
</gene>
<name>A0AAN9LIH1_CANGL</name>
<proteinExistence type="predicted"/>
<dbReference type="EMBL" id="JAYMYQ010000004">
    <property type="protein sequence ID" value="KAK7336569.1"/>
    <property type="molecule type" value="Genomic_DNA"/>
</dbReference>
<comment type="caution">
    <text evidence="2">The sequence shown here is derived from an EMBL/GenBank/DDBJ whole genome shotgun (WGS) entry which is preliminary data.</text>
</comment>
<evidence type="ECO:0000256" key="1">
    <source>
        <dbReference type="SAM" id="MobiDB-lite"/>
    </source>
</evidence>
<accession>A0AAN9LIH1</accession>
<feature type="region of interest" description="Disordered" evidence="1">
    <location>
        <begin position="60"/>
        <end position="84"/>
    </location>
</feature>
<sequence>MRAILPPKKTSKSETPVISQNHDAVLVPFENRSRRQINKIQIPNAGSVFKPWFSSTKKSRLKCVPGGNAPPMEGGGSTKRRTQPLDPSITIRTCDCDVVCGVWLAGGKW</sequence>
<keyword evidence="3" id="KW-1185">Reference proteome</keyword>
<evidence type="ECO:0000313" key="3">
    <source>
        <dbReference type="Proteomes" id="UP001367508"/>
    </source>
</evidence>